<comment type="caution">
    <text evidence="1">The sequence shown here is derived from an EMBL/GenBank/DDBJ whole genome shotgun (WGS) entry which is preliminary data.</text>
</comment>
<dbReference type="NCBIfam" id="NF033708">
    <property type="entry name" value="T9SS_Cterm_ChiA"/>
    <property type="match status" value="1"/>
</dbReference>
<proteinExistence type="predicted"/>
<reference evidence="1 2" key="1">
    <citation type="submission" date="2019-03" db="EMBL/GenBank/DDBJ databases">
        <title>Flavobacterium LB-D12 sp. nov., isolated from arctic soil.</title>
        <authorList>
            <person name="Chaudhary D.K."/>
        </authorList>
    </citation>
    <scope>NUCLEOTIDE SEQUENCE [LARGE SCALE GENOMIC DNA]</scope>
    <source>
        <strain evidence="1 2">LB-D12</strain>
    </source>
</reference>
<accession>A0A4R5D131</accession>
<dbReference type="RefSeq" id="WP_132065265.1">
    <property type="nucleotide sequence ID" value="NZ_SMFN01000004.1"/>
</dbReference>
<keyword evidence="2" id="KW-1185">Reference proteome</keyword>
<dbReference type="EMBL" id="SMFN01000004">
    <property type="protein sequence ID" value="TDE05967.1"/>
    <property type="molecule type" value="Genomic_DNA"/>
</dbReference>
<name>A0A4R5D131_9FLAO</name>
<organism evidence="1 2">
    <name type="scientific">Flavobacterium sandaracinum</name>
    <dbReference type="NCBI Taxonomy" id="2541733"/>
    <lineage>
        <taxon>Bacteria</taxon>
        <taxon>Pseudomonadati</taxon>
        <taxon>Bacteroidota</taxon>
        <taxon>Flavobacteriia</taxon>
        <taxon>Flavobacteriales</taxon>
        <taxon>Flavobacteriaceae</taxon>
        <taxon>Flavobacterium</taxon>
    </lineage>
</organism>
<sequence length="1640" mass="169506">MIKKLLPHFSFFLIPNLISFQNKNCINNTVHRHTSIDTSQSLSLLFLAKIGSKNNRKLAFVAVLFFTFSFINAATRTSTATGGTWSTGSTWIGGVAPVSGDDVVIATTGANVVTVGTSTSIVNVTINAGATLNIANRTLTTTGFFINNGTVTGTSGIVALTGNFTNSGSFTLTTGRLTIASGNFNNSGNFTLTGAGRLLLGGNYSTSGSVVLNSSLVQFTGTANQTIQGFTTTGVVSMLKTGGVATFTGNVSGGGLTINGSGGTLDLVSGTHTFSGTWTRSAGSGILNCGSSILRIGGGISGTGGTFIAGTGTVEYYRNGNQTAAALVYNNLIVSGTGRKTFATTPTVNGKLTLAGIATIFVTGAGVVTYGPTATLEYNTTNARPVTSEEWVSPFTASGGVVINTTQNLTLNAPKTFNNSVPLTVNSGGKLLLSNILLTLNGDLINNGGSVTGTAGGVTIAGTVGQNIGSFTTTGTIAMVKTAGTATFTGPVSGGPLTINGIGGTLNLGSGLIHSVSGIVTLSNGIVNGGSSRLNVNATSTTAWNGTGTNFVSGTGTVNFGGVAQTLATASTFTNLIFSNSGLKTLNGIPTVNGVLSMEGTATVSAIPNYGSAATLQYNRTVSQVSGLEWRTPFAATGGVSVLNTGIITVNGAKVFGASSPLTIATGATLDNGGFELSGGSLLTVNNGGLLRATATSTLPSFTNTNLAALSTVEYAGNAQTVATLTYGHLTLSGAGNKTFPAATTILGDLKITGSAVALFSSGFSSSQSLTFGTVLQSTGSWGGTVSEATNSNGVRFGSTTTGILNVNVSCIEGTWIGSISSNWNTPANWCGGILPSVTTDVTITSASVNQPALGANGSVRNVTISNGATLSLTGTTTLSVSGNWDNEGTFVPNSSTVNFNGTLPQLIGGTTASTFHDLTNSNAIATVTAVIGITVNNLLNISNPSSVLDMSSFVLTGGGAFSNSGSGQILTANTTVLPIPVAKTWNSTVVFNNPLGGQTIVAGTYNGIPSLELQNTSGTQTASGNITTGNKLNITTAGTAIFNMNGFNLTSTILNITEAEAVLDMKNGTLAYTIVDAMDGTIRFSGASNGLSFPSGTIDYYGVGQTVAGGNYYNLLFSGIAGSYTIVSDIDVANKFNVNNGDLTVDDSVSLNLDDAITVVLPGTMMLKNNASLVQTTFTGTNAGRITVQRNTTPIVVDDFTYWSSPTKGTQTLLDFSPNTQLDKYFDYNNDWANVNAATTVFAPGIGYAIRAEGTLIPPGMPAVDDSLRFIGVPNNGTIDIPVTVRASDGVGERLIGNPYPSAIDADAFINANLLGTGTINQTITGTLYFWTHNHTLLGNDYLASDYATYNLFGGVGVGSGTGNLTDPSQYIASGQGFFIENDVAGNVTFDNSMRIVANNTNFYRQKKTKNTAEESHRIWLKLQKGVGDVTGTLVGYGSNSTDDFDPGYDSYVYDEDQVFALYSFIGLSKMAIQSKSLPFVDTDRIPIGYSTNASGTTTISIDKVDGLFSDNQNIYLEDKVLDVIHNLKEDPYTFETEKGTFNERFVLRYTDKTLASADFELNESGVFIAKDRNELKVKSVTENVSQIAVFDLLGRKIFEKKAVNSQEFRTSNIPLSKQAGIVKVTLSNGQVTTKKVIF</sequence>
<evidence type="ECO:0000313" key="1">
    <source>
        <dbReference type="EMBL" id="TDE05967.1"/>
    </source>
</evidence>
<evidence type="ECO:0000313" key="2">
    <source>
        <dbReference type="Proteomes" id="UP000294644"/>
    </source>
</evidence>
<gene>
    <name evidence="1" type="ORF">E0F91_05145</name>
</gene>
<dbReference type="OrthoDB" id="906679at2"/>
<dbReference type="Proteomes" id="UP000294644">
    <property type="component" value="Unassembled WGS sequence"/>
</dbReference>
<protein>
    <submittedName>
        <fullName evidence="1">T9SS sorting signal type C domain-containing protein</fullName>
    </submittedName>
</protein>